<dbReference type="AlphaFoldDB" id="A0A9P7VE10"/>
<evidence type="ECO:0000313" key="12">
    <source>
        <dbReference type="EMBL" id="KAG7195942.1"/>
    </source>
</evidence>
<keyword evidence="13" id="KW-1185">Reference proteome</keyword>
<protein>
    <recommendedName>
        <fullName evidence="11">Vesicle transport v-SNARE N-terminal domain-containing protein</fullName>
    </recommendedName>
</protein>
<evidence type="ECO:0000256" key="2">
    <source>
        <dbReference type="ARBA" id="ARBA00006108"/>
    </source>
</evidence>
<feature type="coiled-coil region" evidence="9">
    <location>
        <begin position="67"/>
        <end position="94"/>
    </location>
</feature>
<dbReference type="GO" id="GO:0006896">
    <property type="term" value="P:Golgi to vacuole transport"/>
    <property type="evidence" value="ECO:0007669"/>
    <property type="project" value="TreeGrafter"/>
</dbReference>
<feature type="transmembrane region" description="Helical" evidence="10">
    <location>
        <begin position="198"/>
        <end position="217"/>
    </location>
</feature>
<dbReference type="SUPFAM" id="SSF47661">
    <property type="entry name" value="t-snare proteins"/>
    <property type="match status" value="1"/>
</dbReference>
<dbReference type="GO" id="GO:0005484">
    <property type="term" value="F:SNAP receptor activity"/>
    <property type="evidence" value="ECO:0007669"/>
    <property type="project" value="InterPro"/>
</dbReference>
<evidence type="ECO:0000256" key="6">
    <source>
        <dbReference type="ARBA" id="ARBA00022989"/>
    </source>
</evidence>
<dbReference type="SUPFAM" id="SSF58038">
    <property type="entry name" value="SNARE fusion complex"/>
    <property type="match status" value="1"/>
</dbReference>
<comment type="subcellular location">
    <subcellularLocation>
        <location evidence="1">Golgi apparatus membrane</location>
        <topology evidence="1">Single-pass type IV membrane protein</topology>
    </subcellularLocation>
</comment>
<dbReference type="Gene3D" id="1.20.58.400">
    <property type="entry name" value="t-snare proteins"/>
    <property type="match status" value="1"/>
</dbReference>
<evidence type="ECO:0000256" key="5">
    <source>
        <dbReference type="ARBA" id="ARBA00022927"/>
    </source>
</evidence>
<dbReference type="InterPro" id="IPR027027">
    <property type="entry name" value="GOSR2/Membrin/Bos1"/>
</dbReference>
<dbReference type="GO" id="GO:0031902">
    <property type="term" value="C:late endosome membrane"/>
    <property type="evidence" value="ECO:0007669"/>
    <property type="project" value="TreeGrafter"/>
</dbReference>
<accession>A0A9P7VE10</accession>
<evidence type="ECO:0000256" key="8">
    <source>
        <dbReference type="ARBA" id="ARBA00023136"/>
    </source>
</evidence>
<dbReference type="InterPro" id="IPR038407">
    <property type="entry name" value="v-SNARE_N_sf"/>
</dbReference>
<evidence type="ECO:0000256" key="7">
    <source>
        <dbReference type="ARBA" id="ARBA00023054"/>
    </source>
</evidence>
<dbReference type="GO" id="GO:0000139">
    <property type="term" value="C:Golgi membrane"/>
    <property type="evidence" value="ECO:0007669"/>
    <property type="project" value="UniProtKB-SubCell"/>
</dbReference>
<dbReference type="FunFam" id="1.20.5.110:FF:000002">
    <property type="entry name" value="Vesicle transport through interaction with t-SNAREsB"/>
    <property type="match status" value="1"/>
</dbReference>
<dbReference type="EMBL" id="JAHMUF010000002">
    <property type="protein sequence ID" value="KAG7195942.1"/>
    <property type="molecule type" value="Genomic_DNA"/>
</dbReference>
<keyword evidence="6 10" id="KW-1133">Transmembrane helix</keyword>
<dbReference type="GO" id="GO:0048280">
    <property type="term" value="P:vesicle fusion with Golgi apparatus"/>
    <property type="evidence" value="ECO:0007669"/>
    <property type="project" value="TreeGrafter"/>
</dbReference>
<dbReference type="GO" id="GO:0005829">
    <property type="term" value="C:cytosol"/>
    <property type="evidence" value="ECO:0007669"/>
    <property type="project" value="GOC"/>
</dbReference>
<dbReference type="GeneID" id="66115702"/>
<dbReference type="OrthoDB" id="430637at2759"/>
<name>A0A9P7VE10_9ASCO</name>
<evidence type="ECO:0000256" key="4">
    <source>
        <dbReference type="ARBA" id="ARBA00022692"/>
    </source>
</evidence>
<dbReference type="Gene3D" id="1.20.5.110">
    <property type="match status" value="1"/>
</dbReference>
<proteinExistence type="inferred from homology"/>
<dbReference type="Pfam" id="PF05008">
    <property type="entry name" value="V-SNARE"/>
    <property type="match status" value="1"/>
</dbReference>
<dbReference type="GO" id="GO:0005789">
    <property type="term" value="C:endoplasmic reticulum membrane"/>
    <property type="evidence" value="ECO:0007669"/>
    <property type="project" value="TreeGrafter"/>
</dbReference>
<dbReference type="RefSeq" id="XP_043051487.1">
    <property type="nucleotide sequence ID" value="XM_043193099.1"/>
</dbReference>
<dbReference type="GO" id="GO:0006891">
    <property type="term" value="P:intra-Golgi vesicle-mediated transport"/>
    <property type="evidence" value="ECO:0007669"/>
    <property type="project" value="TreeGrafter"/>
</dbReference>
<dbReference type="PANTHER" id="PTHR21230:SF26">
    <property type="entry name" value="VESICLE TRANSPORT THROUGH INTERACTION WITH T-SNARES HOMOLOG 1A"/>
    <property type="match status" value="1"/>
</dbReference>
<reference evidence="12" key="1">
    <citation type="submission" date="2021-03" db="EMBL/GenBank/DDBJ databases">
        <authorList>
            <person name="Palmer J.M."/>
        </authorList>
    </citation>
    <scope>NUCLEOTIDE SEQUENCE</scope>
    <source>
        <strain evidence="12">ARV_011</strain>
    </source>
</reference>
<keyword evidence="5" id="KW-0653">Protein transport</keyword>
<dbReference type="GO" id="GO:0006886">
    <property type="term" value="P:intracellular protein transport"/>
    <property type="evidence" value="ECO:0007669"/>
    <property type="project" value="InterPro"/>
</dbReference>
<comment type="similarity">
    <text evidence="2">Belongs to the VTI1 family.</text>
</comment>
<gene>
    <name evidence="12" type="ORF">KQ657_002328</name>
</gene>
<evidence type="ECO:0000313" key="13">
    <source>
        <dbReference type="Proteomes" id="UP000790833"/>
    </source>
</evidence>
<dbReference type="GO" id="GO:0000149">
    <property type="term" value="F:SNARE binding"/>
    <property type="evidence" value="ECO:0007669"/>
    <property type="project" value="TreeGrafter"/>
</dbReference>
<organism evidence="12 13">
    <name type="scientific">Scheffersomyces spartinae</name>
    <dbReference type="NCBI Taxonomy" id="45513"/>
    <lineage>
        <taxon>Eukaryota</taxon>
        <taxon>Fungi</taxon>
        <taxon>Dikarya</taxon>
        <taxon>Ascomycota</taxon>
        <taxon>Saccharomycotina</taxon>
        <taxon>Pichiomycetes</taxon>
        <taxon>Debaryomycetaceae</taxon>
        <taxon>Scheffersomyces</taxon>
    </lineage>
</organism>
<dbReference type="GO" id="GO:0012507">
    <property type="term" value="C:ER to Golgi transport vesicle membrane"/>
    <property type="evidence" value="ECO:0007669"/>
    <property type="project" value="TreeGrafter"/>
</dbReference>
<keyword evidence="4 10" id="KW-0812">Transmembrane</keyword>
<dbReference type="InterPro" id="IPR010989">
    <property type="entry name" value="SNARE"/>
</dbReference>
<dbReference type="GO" id="GO:0042147">
    <property type="term" value="P:retrograde transport, endosome to Golgi"/>
    <property type="evidence" value="ECO:0007669"/>
    <property type="project" value="TreeGrafter"/>
</dbReference>
<keyword evidence="3" id="KW-0813">Transport</keyword>
<evidence type="ECO:0000256" key="3">
    <source>
        <dbReference type="ARBA" id="ARBA00022448"/>
    </source>
</evidence>
<evidence type="ECO:0000256" key="9">
    <source>
        <dbReference type="SAM" id="Coils"/>
    </source>
</evidence>
<dbReference type="PANTHER" id="PTHR21230">
    <property type="entry name" value="VESICLE TRANSPORT V-SNARE PROTEIN VTI1-RELATED"/>
    <property type="match status" value="1"/>
</dbReference>
<feature type="domain" description="Vesicle transport v-SNARE N-terminal" evidence="11">
    <location>
        <begin position="2"/>
        <end position="91"/>
    </location>
</feature>
<evidence type="ECO:0000259" key="11">
    <source>
        <dbReference type="Pfam" id="PF05008"/>
    </source>
</evidence>
<dbReference type="GO" id="GO:0016236">
    <property type="term" value="P:macroautophagy"/>
    <property type="evidence" value="ECO:0007669"/>
    <property type="project" value="TreeGrafter"/>
</dbReference>
<evidence type="ECO:0000256" key="10">
    <source>
        <dbReference type="SAM" id="Phobius"/>
    </source>
</evidence>
<dbReference type="CDD" id="cd15862">
    <property type="entry name" value="SNARE_Vti1"/>
    <property type="match status" value="1"/>
</dbReference>
<sequence>MLEPFGSYESDIKLAIQESKTNLSRAATADDVTRKQLLNSIEANIEESLEIYDQMIIEVQNMPSSQRAAYNTKVRQYRNEIDIQKQNLNKLAESQDKRALFGNRYQDEEAEIGFEGDNQRKQLLSNHGSLERSSERLRDSQRIALETESIGGNILNDLRSQREQIIGARDTLMVADGYVDRSIKTLKSMSRRITANKLISYAIIGILILLILLVLASKFW</sequence>
<keyword evidence="8 10" id="KW-0472">Membrane</keyword>
<comment type="caution">
    <text evidence="12">The sequence shown here is derived from an EMBL/GenBank/DDBJ whole genome shotgun (WGS) entry which is preliminary data.</text>
</comment>
<dbReference type="GO" id="GO:0031201">
    <property type="term" value="C:SNARE complex"/>
    <property type="evidence" value="ECO:0007669"/>
    <property type="project" value="TreeGrafter"/>
</dbReference>
<dbReference type="PIRSF" id="PIRSF028865">
    <property type="entry name" value="Membrin-2"/>
    <property type="match status" value="1"/>
</dbReference>
<dbReference type="Pfam" id="PF12352">
    <property type="entry name" value="V-SNARE_C"/>
    <property type="match status" value="1"/>
</dbReference>
<evidence type="ECO:0000256" key="1">
    <source>
        <dbReference type="ARBA" id="ARBA00004409"/>
    </source>
</evidence>
<keyword evidence="7 9" id="KW-0175">Coiled coil</keyword>
<dbReference type="InterPro" id="IPR007705">
    <property type="entry name" value="Vesicle_trsprt_v-SNARE_N"/>
</dbReference>
<dbReference type="Proteomes" id="UP000790833">
    <property type="component" value="Unassembled WGS sequence"/>
</dbReference>